<feature type="compositionally biased region" description="Polar residues" evidence="12">
    <location>
        <begin position="330"/>
        <end position="347"/>
    </location>
</feature>
<keyword evidence="9 10" id="KW-0539">Nucleus</keyword>
<comment type="function">
    <text evidence="10">Acts as component of the CCR4-NOT core complex, which in the nucleus seems to be a general transcription factor, and in the cytoplasm the major mRNA deadenylase involved in mRNA turnover. The NOT protein subcomplex negatively regulates the basal and activated transcription of many genes. Preferentially affects TC-type TATA element-dependent transcription. Could directly or indirectly inhibit component(s) of the general transcription machinery.</text>
</comment>
<dbReference type="PANTHER" id="PTHR23326">
    <property type="entry name" value="CCR4 NOT-RELATED"/>
    <property type="match status" value="1"/>
</dbReference>
<evidence type="ECO:0000256" key="9">
    <source>
        <dbReference type="ARBA" id="ARBA00023242"/>
    </source>
</evidence>
<evidence type="ECO:0000256" key="11">
    <source>
        <dbReference type="SAM" id="Coils"/>
    </source>
</evidence>
<dbReference type="STRING" id="1280837.A0A316VCC7"/>
<evidence type="ECO:0000259" key="13">
    <source>
        <dbReference type="Pfam" id="PF04065"/>
    </source>
</evidence>
<keyword evidence="8 10" id="KW-0804">Transcription</keyword>
<evidence type="ECO:0000313" key="15">
    <source>
        <dbReference type="EMBL" id="PWN34954.1"/>
    </source>
</evidence>
<dbReference type="RefSeq" id="XP_025355256.1">
    <property type="nucleotide sequence ID" value="XM_025500345.1"/>
</dbReference>
<evidence type="ECO:0000256" key="8">
    <source>
        <dbReference type="ARBA" id="ARBA00023163"/>
    </source>
</evidence>
<evidence type="ECO:0000259" key="14">
    <source>
        <dbReference type="Pfam" id="PF04153"/>
    </source>
</evidence>
<evidence type="ECO:0000256" key="1">
    <source>
        <dbReference type="ARBA" id="ARBA00004123"/>
    </source>
</evidence>
<dbReference type="GO" id="GO:0030015">
    <property type="term" value="C:CCR4-NOT core complex"/>
    <property type="evidence" value="ECO:0007669"/>
    <property type="project" value="UniProtKB-UniRule"/>
</dbReference>
<dbReference type="GO" id="GO:0000932">
    <property type="term" value="C:P-body"/>
    <property type="evidence" value="ECO:0007669"/>
    <property type="project" value="UniProtKB-UniRule"/>
</dbReference>
<dbReference type="GO" id="GO:0006355">
    <property type="term" value="P:regulation of DNA-templated transcription"/>
    <property type="evidence" value="ECO:0007669"/>
    <property type="project" value="InterPro"/>
</dbReference>
<keyword evidence="5 10" id="KW-0678">Repressor</keyword>
<keyword evidence="4 10" id="KW-0963">Cytoplasm</keyword>
<evidence type="ECO:0000313" key="16">
    <source>
        <dbReference type="Proteomes" id="UP000245771"/>
    </source>
</evidence>
<dbReference type="Proteomes" id="UP000245771">
    <property type="component" value="Unassembled WGS sequence"/>
</dbReference>
<evidence type="ECO:0000256" key="3">
    <source>
        <dbReference type="ARBA" id="ARBA00007682"/>
    </source>
</evidence>
<dbReference type="InterPro" id="IPR007207">
    <property type="entry name" value="Not_N"/>
</dbReference>
<feature type="coiled-coil region" evidence="11">
    <location>
        <begin position="73"/>
        <end position="150"/>
    </location>
</feature>
<feature type="domain" description="CCR4-Not complex component Not N-terminal" evidence="13">
    <location>
        <begin position="3"/>
        <end position="229"/>
    </location>
</feature>
<dbReference type="InterPro" id="IPR040168">
    <property type="entry name" value="Not2/3/5"/>
</dbReference>
<dbReference type="InterPro" id="IPR007282">
    <property type="entry name" value="NOT2/3/5_C"/>
</dbReference>
<comment type="subcellular location">
    <subcellularLocation>
        <location evidence="2 10">Cytoplasm</location>
    </subcellularLocation>
    <subcellularLocation>
        <location evidence="1 10">Nucleus</location>
    </subcellularLocation>
</comment>
<keyword evidence="16" id="KW-1185">Reference proteome</keyword>
<dbReference type="InterPro" id="IPR038635">
    <property type="entry name" value="CCR4-NOT_su2/3/5_C_sf"/>
</dbReference>
<feature type="region of interest" description="Disordered" evidence="12">
    <location>
        <begin position="360"/>
        <end position="537"/>
    </location>
</feature>
<evidence type="ECO:0000256" key="2">
    <source>
        <dbReference type="ARBA" id="ARBA00004496"/>
    </source>
</evidence>
<dbReference type="Pfam" id="PF04065">
    <property type="entry name" value="Not3"/>
    <property type="match status" value="1"/>
</dbReference>
<sequence length="704" mass="76735">MAARKLAAEIDKTLKKIGEGVQEFEGIYDKLQNASTPSQSAKYESELKTSIKRLQRLRDSLKNWLQSNEIKDKSALMENRKLIEQQMEKFKASEKELKTKAFSKEGLAASRLDPAEKAKLELSQWLSNQVDELARQVETTEAEIEQLAGGTKKKKSGGASERLTQLEHLNDRRKWHSSRLEILLRMLENGALETERVEDIKEDIGYFVESNGDEDFEEDDGIYDEFNLDEEEEAFGLKDTDDLISHDTVSVTDETPPPPAKPVVKETPVRPGRRESEDMKVPEEKPRKVSGTSTVAARKGSGSMDATSVVKDSKAIPQANFAQAKPPGIPTTSVAPPTISSPAKAASTTTLPPIRYAAAAAAAVSPTTQTASPISGPPGISSRQASDAAGDVSVNAAAEAASNTNGHAATQSPTTSHAQSQSVSSTPALDNASVAQQQSGDSSSLGGQPHSPSSTNVGAGPPGLKPNGVSPSPPGLQSSAAPGQEVQSAIKSPSNFQPAQLAASSAAAGLVQPAGGGAGTSVQQAAAQRQQGTDARLPSSLADLVSSFESAKQNSMVRDGDLGQVHKSLESSLMNVPEPQDSDKPKYYVPQNPYPAPQWYPQSPATIFDNPAIYDKFDEDTLFYIFYYSQRDYHRYLAARELKRQSWRFSTRYGTWFRRHSEPISINEEYEEGSYVYFDFESSWCQRRKNHFRFEYKYLESELA</sequence>
<feature type="region of interest" description="Disordered" evidence="12">
    <location>
        <begin position="248"/>
        <end position="347"/>
    </location>
</feature>
<reference evidence="15 16" key="1">
    <citation type="journal article" date="2018" name="Mol. Biol. Evol.">
        <title>Broad Genomic Sampling Reveals a Smut Pathogenic Ancestry of the Fungal Clade Ustilaginomycotina.</title>
        <authorList>
            <person name="Kijpornyongpan T."/>
            <person name="Mondo S.J."/>
            <person name="Barry K."/>
            <person name="Sandor L."/>
            <person name="Lee J."/>
            <person name="Lipzen A."/>
            <person name="Pangilinan J."/>
            <person name="LaButti K."/>
            <person name="Hainaut M."/>
            <person name="Henrissat B."/>
            <person name="Grigoriev I.V."/>
            <person name="Spatafora J.W."/>
            <person name="Aime M.C."/>
        </authorList>
    </citation>
    <scope>NUCLEOTIDE SEQUENCE [LARGE SCALE GENOMIC DNA]</scope>
    <source>
        <strain evidence="15 16">MCA 3882</strain>
    </source>
</reference>
<feature type="compositionally biased region" description="Basic and acidic residues" evidence="12">
    <location>
        <begin position="263"/>
        <end position="287"/>
    </location>
</feature>
<feature type="compositionally biased region" description="Low complexity" evidence="12">
    <location>
        <begin position="436"/>
        <end position="448"/>
    </location>
</feature>
<dbReference type="Gene3D" id="2.30.30.1020">
    <property type="entry name" value="CCR4-NOT complex subunit 2/3/5, C-terminal domain"/>
    <property type="match status" value="1"/>
</dbReference>
<dbReference type="FunCoup" id="A0A316VCC7">
    <property type="interactions" value="476"/>
</dbReference>
<evidence type="ECO:0000256" key="4">
    <source>
        <dbReference type="ARBA" id="ARBA00022490"/>
    </source>
</evidence>
<name>A0A316VCC7_9BASI</name>
<feature type="compositionally biased region" description="Low complexity" evidence="12">
    <location>
        <begin position="498"/>
        <end position="513"/>
    </location>
</feature>
<dbReference type="AlphaFoldDB" id="A0A316VCC7"/>
<keyword evidence="6" id="KW-0597">Phosphoprotein</keyword>
<proteinExistence type="inferred from homology"/>
<accession>A0A316VCC7</accession>
<dbReference type="GO" id="GO:0000289">
    <property type="term" value="P:nuclear-transcribed mRNA poly(A) tail shortening"/>
    <property type="evidence" value="ECO:0007669"/>
    <property type="project" value="UniProtKB-ARBA"/>
</dbReference>
<feature type="compositionally biased region" description="Polar residues" evidence="12">
    <location>
        <begin position="475"/>
        <end position="497"/>
    </location>
</feature>
<dbReference type="Pfam" id="PF04153">
    <property type="entry name" value="NOT2_3_5_C"/>
    <property type="match status" value="1"/>
</dbReference>
<keyword evidence="11" id="KW-0175">Coiled coil</keyword>
<feature type="domain" description="NOT2/NOT3/NOT5 C-terminal" evidence="14">
    <location>
        <begin position="572"/>
        <end position="699"/>
    </location>
</feature>
<evidence type="ECO:0000256" key="7">
    <source>
        <dbReference type="ARBA" id="ARBA00023015"/>
    </source>
</evidence>
<evidence type="ECO:0000256" key="5">
    <source>
        <dbReference type="ARBA" id="ARBA00022491"/>
    </source>
</evidence>
<dbReference type="InParanoid" id="A0A316VCC7"/>
<dbReference type="InterPro" id="IPR012270">
    <property type="entry name" value="CCR4-NOT_su3/5"/>
</dbReference>
<feature type="compositionally biased region" description="Polar residues" evidence="12">
    <location>
        <begin position="520"/>
        <end position="533"/>
    </location>
</feature>
<dbReference type="PIRSF" id="PIRSF005290">
    <property type="entry name" value="NOT_su_3_5"/>
    <property type="match status" value="1"/>
</dbReference>
<keyword evidence="10" id="KW-0010">Activator</keyword>
<dbReference type="GO" id="GO:0005634">
    <property type="term" value="C:nucleus"/>
    <property type="evidence" value="ECO:0007669"/>
    <property type="project" value="UniProtKB-SubCell"/>
</dbReference>
<comment type="similarity">
    <text evidence="3 10">Belongs to the CNOT2/3/5 family.</text>
</comment>
<dbReference type="EMBL" id="KZ819603">
    <property type="protein sequence ID" value="PWN34954.1"/>
    <property type="molecule type" value="Genomic_DNA"/>
</dbReference>
<protein>
    <recommendedName>
        <fullName evidence="10">General negative regulator of transcription subunit</fullName>
    </recommendedName>
</protein>
<evidence type="ECO:0000256" key="10">
    <source>
        <dbReference type="PIRNR" id="PIRNR005290"/>
    </source>
</evidence>
<organism evidence="15 16">
    <name type="scientific">Meira miltonrushii</name>
    <dbReference type="NCBI Taxonomy" id="1280837"/>
    <lineage>
        <taxon>Eukaryota</taxon>
        <taxon>Fungi</taxon>
        <taxon>Dikarya</taxon>
        <taxon>Basidiomycota</taxon>
        <taxon>Ustilaginomycotina</taxon>
        <taxon>Exobasidiomycetes</taxon>
        <taxon>Exobasidiales</taxon>
        <taxon>Brachybasidiaceae</taxon>
        <taxon>Meira</taxon>
    </lineage>
</organism>
<feature type="compositionally biased region" description="Low complexity" evidence="12">
    <location>
        <begin position="372"/>
        <end position="409"/>
    </location>
</feature>
<keyword evidence="7 10" id="KW-0805">Transcription regulation</keyword>
<dbReference type="GeneID" id="37022126"/>
<feature type="compositionally biased region" description="Polar residues" evidence="12">
    <location>
        <begin position="410"/>
        <end position="428"/>
    </location>
</feature>
<gene>
    <name evidence="15" type="ORF">FA14DRAFT_171666</name>
</gene>
<dbReference type="OrthoDB" id="293823at2759"/>
<evidence type="ECO:0000256" key="12">
    <source>
        <dbReference type="SAM" id="MobiDB-lite"/>
    </source>
</evidence>
<dbReference type="FunFam" id="2.30.30.1020:FF:000006">
    <property type="entry name" value="CCR4-NOT transcription complex, subunit 3"/>
    <property type="match status" value="1"/>
</dbReference>
<evidence type="ECO:0000256" key="6">
    <source>
        <dbReference type="ARBA" id="ARBA00022553"/>
    </source>
</evidence>